<dbReference type="GO" id="GO:0000727">
    <property type="term" value="P:double-strand break repair via break-induced replication"/>
    <property type="evidence" value="ECO:0007669"/>
    <property type="project" value="TreeGrafter"/>
</dbReference>
<dbReference type="AlphaFoldDB" id="A0A177T3E8"/>
<dbReference type="SMART" id="SM00350">
    <property type="entry name" value="MCM"/>
    <property type="match status" value="1"/>
</dbReference>
<sequence length="189" mass="20163">MIDELDEMNDADRTSIHEAMEQQSISISKAGIVTALHARCSIIAAANLIRGRYNPTIPFSQNVELNEPILSRFDVLCVVNDTVDPVKDNMLARSVAGSHLPSHPRLNEAVDEARVATALDADCPPGSPAPPSSTANPLSNFNPASAQQGAPSGGEEVDDDEDGEVKPSRLQKKNARKNAAKKATKQGSR</sequence>
<name>A0A177T3E8_9BASI</name>
<dbReference type="GO" id="GO:0017116">
    <property type="term" value="F:single-stranded DNA helicase activity"/>
    <property type="evidence" value="ECO:0007669"/>
    <property type="project" value="TreeGrafter"/>
</dbReference>
<dbReference type="GO" id="GO:0042555">
    <property type="term" value="C:MCM complex"/>
    <property type="evidence" value="ECO:0007669"/>
    <property type="project" value="TreeGrafter"/>
</dbReference>
<feature type="region of interest" description="Disordered" evidence="4">
    <location>
        <begin position="120"/>
        <end position="189"/>
    </location>
</feature>
<protein>
    <recommendedName>
        <fullName evidence="5">MCM C-terminal AAA(+) ATPase domain-containing protein</fullName>
    </recommendedName>
</protein>
<reference evidence="6" key="2">
    <citation type="journal article" date="2019" name="IMA Fungus">
        <title>Genome sequencing and comparison of five Tilletia species to identify candidate genes for the detection of regulated species infecting wheat.</title>
        <authorList>
            <person name="Nguyen H.D.T."/>
            <person name="Sultana T."/>
            <person name="Kesanakurti P."/>
            <person name="Hambleton S."/>
        </authorList>
    </citation>
    <scope>NUCLEOTIDE SEQUENCE</scope>
    <source>
        <strain evidence="6">DAOMC 238032</strain>
    </source>
</reference>
<dbReference type="InterPro" id="IPR027417">
    <property type="entry name" value="P-loop_NTPase"/>
</dbReference>
<dbReference type="Proteomes" id="UP000077671">
    <property type="component" value="Unassembled WGS sequence"/>
</dbReference>
<dbReference type="GO" id="GO:0005524">
    <property type="term" value="F:ATP binding"/>
    <property type="evidence" value="ECO:0007669"/>
    <property type="project" value="UniProtKB-KW"/>
</dbReference>
<dbReference type="GO" id="GO:0043138">
    <property type="term" value="F:3'-5' DNA helicase activity"/>
    <property type="evidence" value="ECO:0007669"/>
    <property type="project" value="TreeGrafter"/>
</dbReference>
<reference evidence="6" key="1">
    <citation type="submission" date="2016-04" db="EMBL/GenBank/DDBJ databases">
        <authorList>
            <person name="Nguyen H.D."/>
            <person name="Kesanakurti P."/>
            <person name="Cullis J."/>
            <person name="Levesque C.A."/>
            <person name="Hambleton S."/>
        </authorList>
    </citation>
    <scope>NUCLEOTIDE SEQUENCE</scope>
    <source>
        <strain evidence="6">DAOMC 238032</strain>
    </source>
</reference>
<accession>A0A177T3E8</accession>
<evidence type="ECO:0000313" key="7">
    <source>
        <dbReference type="Proteomes" id="UP000077671"/>
    </source>
</evidence>
<keyword evidence="1 3" id="KW-0547">Nucleotide-binding</keyword>
<gene>
    <name evidence="6" type="ORF">A4X03_0g9237</name>
</gene>
<dbReference type="PANTHER" id="PTHR11630:SF44">
    <property type="entry name" value="DNA REPLICATION LICENSING FACTOR MCM2"/>
    <property type="match status" value="1"/>
</dbReference>
<dbReference type="PROSITE" id="PS50051">
    <property type="entry name" value="MCM_2"/>
    <property type="match status" value="1"/>
</dbReference>
<keyword evidence="3" id="KW-0238">DNA-binding</keyword>
<dbReference type="GO" id="GO:0003697">
    <property type="term" value="F:single-stranded DNA binding"/>
    <property type="evidence" value="ECO:0007669"/>
    <property type="project" value="TreeGrafter"/>
</dbReference>
<comment type="caution">
    <text evidence="6">The sequence shown here is derived from an EMBL/GenBank/DDBJ whole genome shotgun (WGS) entry which is preliminary data.</text>
</comment>
<dbReference type="PANTHER" id="PTHR11630">
    <property type="entry name" value="DNA REPLICATION LICENSING FACTOR MCM FAMILY MEMBER"/>
    <property type="match status" value="1"/>
</dbReference>
<evidence type="ECO:0000259" key="5">
    <source>
        <dbReference type="PROSITE" id="PS50051"/>
    </source>
</evidence>
<dbReference type="SUPFAM" id="SSF52540">
    <property type="entry name" value="P-loop containing nucleoside triphosphate hydrolases"/>
    <property type="match status" value="1"/>
</dbReference>
<feature type="compositionally biased region" description="Polar residues" evidence="4">
    <location>
        <begin position="141"/>
        <end position="150"/>
    </location>
</feature>
<dbReference type="GO" id="GO:0005634">
    <property type="term" value="C:nucleus"/>
    <property type="evidence" value="ECO:0007669"/>
    <property type="project" value="TreeGrafter"/>
</dbReference>
<evidence type="ECO:0000256" key="3">
    <source>
        <dbReference type="RuleBase" id="RU004070"/>
    </source>
</evidence>
<organism evidence="6 7">
    <name type="scientific">Tilletia caries</name>
    <name type="common">wheat bunt fungus</name>
    <dbReference type="NCBI Taxonomy" id="13290"/>
    <lineage>
        <taxon>Eukaryota</taxon>
        <taxon>Fungi</taxon>
        <taxon>Dikarya</taxon>
        <taxon>Basidiomycota</taxon>
        <taxon>Ustilaginomycotina</taxon>
        <taxon>Exobasidiomycetes</taxon>
        <taxon>Tilletiales</taxon>
        <taxon>Tilletiaceae</taxon>
        <taxon>Tilletia</taxon>
    </lineage>
</organism>
<dbReference type="GO" id="GO:1902975">
    <property type="term" value="P:mitotic DNA replication initiation"/>
    <property type="evidence" value="ECO:0007669"/>
    <property type="project" value="TreeGrafter"/>
</dbReference>
<evidence type="ECO:0000313" key="6">
    <source>
        <dbReference type="EMBL" id="KAE8237062.1"/>
    </source>
</evidence>
<dbReference type="EMBL" id="LWDD02003482">
    <property type="protein sequence ID" value="KAE8237062.1"/>
    <property type="molecule type" value="Genomic_DNA"/>
</dbReference>
<dbReference type="Pfam" id="PF00493">
    <property type="entry name" value="MCM"/>
    <property type="match status" value="1"/>
</dbReference>
<keyword evidence="2 3" id="KW-0067">ATP-binding</keyword>
<proteinExistence type="inferred from homology"/>
<evidence type="ECO:0000256" key="4">
    <source>
        <dbReference type="SAM" id="MobiDB-lite"/>
    </source>
</evidence>
<dbReference type="Gene3D" id="3.40.50.300">
    <property type="entry name" value="P-loop containing nucleotide triphosphate hydrolases"/>
    <property type="match status" value="1"/>
</dbReference>
<evidence type="ECO:0000256" key="1">
    <source>
        <dbReference type="ARBA" id="ARBA00022741"/>
    </source>
</evidence>
<comment type="similarity">
    <text evidence="3">Belongs to the MCM family.</text>
</comment>
<evidence type="ECO:0000256" key="2">
    <source>
        <dbReference type="ARBA" id="ARBA00022840"/>
    </source>
</evidence>
<dbReference type="InterPro" id="IPR001208">
    <property type="entry name" value="MCM_dom"/>
</dbReference>
<dbReference type="InterPro" id="IPR031327">
    <property type="entry name" value="MCM"/>
</dbReference>
<feature type="compositionally biased region" description="Basic residues" evidence="4">
    <location>
        <begin position="169"/>
        <end position="189"/>
    </location>
</feature>
<dbReference type="PRINTS" id="PR01657">
    <property type="entry name" value="MCMFAMILY"/>
</dbReference>
<feature type="domain" description="MCM C-terminal AAA(+) ATPase" evidence="5">
    <location>
        <begin position="1"/>
        <end position="95"/>
    </location>
</feature>